<dbReference type="Gene3D" id="3.75.10.10">
    <property type="entry name" value="L-arginine/glycine Amidinotransferase, Chain A"/>
    <property type="match status" value="1"/>
</dbReference>
<name>A0A401STE1_CHIPU</name>
<evidence type="ECO:0000256" key="1">
    <source>
        <dbReference type="ARBA" id="ARBA00008532"/>
    </source>
</evidence>
<dbReference type="AlphaFoldDB" id="A0A401STE1"/>
<evidence type="ECO:0000256" key="2">
    <source>
        <dbReference type="ARBA" id="ARBA00022801"/>
    </source>
</evidence>
<dbReference type="PANTHER" id="PTHR12737">
    <property type="entry name" value="DIMETHYLARGININE DIMETHYLAMINOHYDROLASE"/>
    <property type="match status" value="1"/>
</dbReference>
<sequence length="235" mass="26168">MKEMVAGLEQPGRRQERLNGRENDSARHKGASNKKHKGTKLEFEQQLFVSQVATVKKVLEELKLRVFEVTDEKATLDGSDVFFTGREFFVGISKWTNHKGAEYVAEAFKDFTVSIVHVPEPHHLKSFCSMGGPSTIIIGNSEVAQKAIKAMEQLTDYQYDKLSVPDDAAANCIYARVGNKCNALVHRTADEFPESSKAFKKLPDYTLIPASCTEVAKLGASLSSCSILINKKFEY</sequence>
<organism evidence="4 5">
    <name type="scientific">Chiloscyllium punctatum</name>
    <name type="common">Brownbanded bambooshark</name>
    <name type="synonym">Hemiscyllium punctatum</name>
    <dbReference type="NCBI Taxonomy" id="137246"/>
    <lineage>
        <taxon>Eukaryota</taxon>
        <taxon>Metazoa</taxon>
        <taxon>Chordata</taxon>
        <taxon>Craniata</taxon>
        <taxon>Vertebrata</taxon>
        <taxon>Chondrichthyes</taxon>
        <taxon>Elasmobranchii</taxon>
        <taxon>Galeomorphii</taxon>
        <taxon>Galeoidea</taxon>
        <taxon>Orectolobiformes</taxon>
        <taxon>Hemiscylliidae</taxon>
        <taxon>Chiloscyllium</taxon>
    </lineage>
</organism>
<dbReference type="FunFam" id="3.75.10.10:FF:000004">
    <property type="entry name" value="N(G),N(G)-dimethylarginine dimethylaminohydrolase 1"/>
    <property type="match status" value="1"/>
</dbReference>
<evidence type="ECO:0000313" key="4">
    <source>
        <dbReference type="EMBL" id="GCC33670.1"/>
    </source>
</evidence>
<keyword evidence="5" id="KW-1185">Reference proteome</keyword>
<dbReference type="GO" id="GO:0016787">
    <property type="term" value="F:hydrolase activity"/>
    <property type="evidence" value="ECO:0007669"/>
    <property type="project" value="UniProtKB-KW"/>
</dbReference>
<reference evidence="4 5" key="1">
    <citation type="journal article" date="2018" name="Nat. Ecol. Evol.">
        <title>Shark genomes provide insights into elasmobranch evolution and the origin of vertebrates.</title>
        <authorList>
            <person name="Hara Y"/>
            <person name="Yamaguchi K"/>
            <person name="Onimaru K"/>
            <person name="Kadota M"/>
            <person name="Koyanagi M"/>
            <person name="Keeley SD"/>
            <person name="Tatsumi K"/>
            <person name="Tanaka K"/>
            <person name="Motone F"/>
            <person name="Kageyama Y"/>
            <person name="Nozu R"/>
            <person name="Adachi N"/>
            <person name="Nishimura O"/>
            <person name="Nakagawa R"/>
            <person name="Tanegashima C"/>
            <person name="Kiyatake I"/>
            <person name="Matsumoto R"/>
            <person name="Murakumo K"/>
            <person name="Nishida K"/>
            <person name="Terakita A"/>
            <person name="Kuratani S"/>
            <person name="Sato K"/>
            <person name="Hyodo S Kuraku.S."/>
        </authorList>
    </citation>
    <scope>NUCLEOTIDE SEQUENCE [LARGE SCALE GENOMIC DNA]</scope>
</reference>
<dbReference type="OMA" id="DICSMGG"/>
<dbReference type="OrthoDB" id="10016839at2759"/>
<comment type="caution">
    <text evidence="4">The sequence shown here is derived from an EMBL/GenBank/DDBJ whole genome shotgun (WGS) entry which is preliminary data.</text>
</comment>
<gene>
    <name evidence="4" type="ORF">chiPu_0012140</name>
</gene>
<dbReference type="SUPFAM" id="SSF55909">
    <property type="entry name" value="Pentein"/>
    <property type="match status" value="1"/>
</dbReference>
<evidence type="ECO:0000256" key="3">
    <source>
        <dbReference type="SAM" id="MobiDB-lite"/>
    </source>
</evidence>
<dbReference type="PANTHER" id="PTHR12737:SF16">
    <property type="entry name" value="N(G),N(G)-DIMETHYLARGININE DIMETHYLAMINOHYDROLASE 2"/>
    <property type="match status" value="1"/>
</dbReference>
<dbReference type="EMBL" id="BEZZ01000537">
    <property type="protein sequence ID" value="GCC33670.1"/>
    <property type="molecule type" value="Genomic_DNA"/>
</dbReference>
<dbReference type="Proteomes" id="UP000287033">
    <property type="component" value="Unassembled WGS sequence"/>
</dbReference>
<evidence type="ECO:0000313" key="5">
    <source>
        <dbReference type="Proteomes" id="UP000287033"/>
    </source>
</evidence>
<proteinExistence type="inferred from homology"/>
<feature type="compositionally biased region" description="Basic residues" evidence="3">
    <location>
        <begin position="28"/>
        <end position="37"/>
    </location>
</feature>
<dbReference type="InterPro" id="IPR033199">
    <property type="entry name" value="DDAH-like"/>
</dbReference>
<dbReference type="STRING" id="137246.A0A401STE1"/>
<feature type="compositionally biased region" description="Basic and acidic residues" evidence="3">
    <location>
        <begin position="11"/>
        <end position="27"/>
    </location>
</feature>
<feature type="region of interest" description="Disordered" evidence="3">
    <location>
        <begin position="1"/>
        <end position="37"/>
    </location>
</feature>
<accession>A0A401STE1</accession>
<keyword evidence="2" id="KW-0378">Hydrolase</keyword>
<comment type="similarity">
    <text evidence="1">Belongs to the DDAH family.</text>
</comment>
<protein>
    <submittedName>
        <fullName evidence="4">Uncharacterized protein</fullName>
    </submittedName>
</protein>